<keyword evidence="7 14" id="KW-0547">Nucleotide-binding</keyword>
<comment type="catalytic activity">
    <reaction evidence="11">
        <text>L-seryl-[protein] + ATP = O-phospho-L-seryl-[protein] + ADP + H(+)</text>
        <dbReference type="Rhea" id="RHEA:17989"/>
        <dbReference type="Rhea" id="RHEA-COMP:9863"/>
        <dbReference type="Rhea" id="RHEA-COMP:11604"/>
        <dbReference type="ChEBI" id="CHEBI:15378"/>
        <dbReference type="ChEBI" id="CHEBI:29999"/>
        <dbReference type="ChEBI" id="CHEBI:30616"/>
        <dbReference type="ChEBI" id="CHEBI:83421"/>
        <dbReference type="ChEBI" id="CHEBI:456216"/>
        <dbReference type="EC" id="2.7.11.1"/>
    </reaction>
</comment>
<feature type="binding site" evidence="14">
    <location>
        <position position="206"/>
    </location>
    <ligand>
        <name>ATP</name>
        <dbReference type="ChEBI" id="CHEBI:30616"/>
    </ligand>
</feature>
<feature type="domain" description="Protein kinase" evidence="16">
    <location>
        <begin position="177"/>
        <end position="428"/>
    </location>
</feature>
<dbReference type="InterPro" id="IPR011009">
    <property type="entry name" value="Kinase-like_dom_sf"/>
</dbReference>
<evidence type="ECO:0000256" key="8">
    <source>
        <dbReference type="ARBA" id="ARBA00022777"/>
    </source>
</evidence>
<dbReference type="EC" id="2.7.11.1" evidence="2"/>
<evidence type="ECO:0000256" key="12">
    <source>
        <dbReference type="ARBA" id="ARBA00063228"/>
    </source>
</evidence>
<evidence type="ECO:0000256" key="6">
    <source>
        <dbReference type="ARBA" id="ARBA00022679"/>
    </source>
</evidence>
<reference evidence="17" key="1">
    <citation type="submission" date="2020-06" db="EMBL/GenBank/DDBJ databases">
        <authorList>
            <person name="Li T."/>
            <person name="Hu X."/>
            <person name="Zhang T."/>
            <person name="Song X."/>
            <person name="Zhang H."/>
            <person name="Dai N."/>
            <person name="Sheng W."/>
            <person name="Hou X."/>
            <person name="Wei L."/>
        </authorList>
    </citation>
    <scope>NUCLEOTIDE SEQUENCE</scope>
    <source>
        <strain evidence="17">G02</strain>
        <tissue evidence="17">Leaf</tissue>
    </source>
</reference>
<reference evidence="17" key="2">
    <citation type="journal article" date="2024" name="Plant">
        <title>Genomic evolution and insights into agronomic trait innovations of Sesamum species.</title>
        <authorList>
            <person name="Miao H."/>
            <person name="Wang L."/>
            <person name="Qu L."/>
            <person name="Liu H."/>
            <person name="Sun Y."/>
            <person name="Le M."/>
            <person name="Wang Q."/>
            <person name="Wei S."/>
            <person name="Zheng Y."/>
            <person name="Lin W."/>
            <person name="Duan Y."/>
            <person name="Cao H."/>
            <person name="Xiong S."/>
            <person name="Wang X."/>
            <person name="Wei L."/>
            <person name="Li C."/>
            <person name="Ma Q."/>
            <person name="Ju M."/>
            <person name="Zhao R."/>
            <person name="Li G."/>
            <person name="Mu C."/>
            <person name="Tian Q."/>
            <person name="Mei H."/>
            <person name="Zhang T."/>
            <person name="Gao T."/>
            <person name="Zhang H."/>
        </authorList>
    </citation>
    <scope>NUCLEOTIDE SEQUENCE</scope>
    <source>
        <strain evidence="17">G02</strain>
    </source>
</reference>
<evidence type="ECO:0000256" key="10">
    <source>
        <dbReference type="ARBA" id="ARBA00047899"/>
    </source>
</evidence>
<evidence type="ECO:0000256" key="4">
    <source>
        <dbReference type="ARBA" id="ARBA00022527"/>
    </source>
</evidence>
<dbReference type="InterPro" id="IPR017441">
    <property type="entry name" value="Protein_kinase_ATP_BS"/>
</dbReference>
<dbReference type="InterPro" id="IPR046958">
    <property type="entry name" value="RBK1/2/STUNTED"/>
</dbReference>
<name>A0AAW2V2K9_SESRA</name>
<dbReference type="Gene3D" id="1.10.510.10">
    <property type="entry name" value="Transferase(Phosphotransferase) domain 1"/>
    <property type="match status" value="1"/>
</dbReference>
<feature type="compositionally biased region" description="Pro residues" evidence="15">
    <location>
        <begin position="496"/>
        <end position="505"/>
    </location>
</feature>
<dbReference type="GO" id="GO:0005524">
    <property type="term" value="F:ATP binding"/>
    <property type="evidence" value="ECO:0007669"/>
    <property type="project" value="UniProtKB-UniRule"/>
</dbReference>
<protein>
    <recommendedName>
        <fullName evidence="2">non-specific serine/threonine protein kinase</fullName>
        <ecNumber evidence="2">2.7.11.1</ecNumber>
    </recommendedName>
</protein>
<feature type="region of interest" description="Disordered" evidence="15">
    <location>
        <begin position="20"/>
        <end position="87"/>
    </location>
</feature>
<keyword evidence="3" id="KW-0963">Cytoplasm</keyword>
<dbReference type="SUPFAM" id="SSF48452">
    <property type="entry name" value="TPR-like"/>
    <property type="match status" value="1"/>
</dbReference>
<evidence type="ECO:0000313" key="17">
    <source>
        <dbReference type="EMBL" id="KAL0423168.1"/>
    </source>
</evidence>
<comment type="subunit">
    <text evidence="12">Interacts with ARAC5 and ARAC10.</text>
</comment>
<keyword evidence="9 14" id="KW-0067">ATP-binding</keyword>
<dbReference type="InterPro" id="IPR000719">
    <property type="entry name" value="Prot_kinase_dom"/>
</dbReference>
<evidence type="ECO:0000256" key="2">
    <source>
        <dbReference type="ARBA" id="ARBA00012513"/>
    </source>
</evidence>
<dbReference type="GO" id="GO:0005737">
    <property type="term" value="C:cytoplasm"/>
    <property type="evidence" value="ECO:0007669"/>
    <property type="project" value="UniProtKB-SubCell"/>
</dbReference>
<dbReference type="Gene3D" id="1.25.40.10">
    <property type="entry name" value="Tetratricopeptide repeat domain"/>
    <property type="match status" value="1"/>
</dbReference>
<dbReference type="SUPFAM" id="SSF56112">
    <property type="entry name" value="Protein kinase-like (PK-like)"/>
    <property type="match status" value="1"/>
</dbReference>
<dbReference type="SMART" id="SM00028">
    <property type="entry name" value="TPR"/>
    <property type="match status" value="2"/>
</dbReference>
<accession>A0AAW2V2K9</accession>
<evidence type="ECO:0000256" key="7">
    <source>
        <dbReference type="ARBA" id="ARBA00022741"/>
    </source>
</evidence>
<dbReference type="InterPro" id="IPR019734">
    <property type="entry name" value="TPR_rpt"/>
</dbReference>
<evidence type="ECO:0000256" key="11">
    <source>
        <dbReference type="ARBA" id="ARBA00048679"/>
    </source>
</evidence>
<evidence type="ECO:0000256" key="9">
    <source>
        <dbReference type="ARBA" id="ARBA00022840"/>
    </source>
</evidence>
<dbReference type="Pfam" id="PF07714">
    <property type="entry name" value="PK_Tyr_Ser-Thr"/>
    <property type="match status" value="1"/>
</dbReference>
<dbReference type="PANTHER" id="PTHR47987:SF7">
    <property type="entry name" value="PROTEIN KINASE SUPERFAMILY PROTEIN"/>
    <property type="match status" value="1"/>
</dbReference>
<dbReference type="Pfam" id="PF13181">
    <property type="entry name" value="TPR_8"/>
    <property type="match status" value="1"/>
</dbReference>
<proteinExistence type="predicted"/>
<dbReference type="GO" id="GO:0004674">
    <property type="term" value="F:protein serine/threonine kinase activity"/>
    <property type="evidence" value="ECO:0007669"/>
    <property type="project" value="UniProtKB-KW"/>
</dbReference>
<evidence type="ECO:0000256" key="15">
    <source>
        <dbReference type="SAM" id="MobiDB-lite"/>
    </source>
</evidence>
<keyword evidence="5" id="KW-0597">Phosphoprotein</keyword>
<evidence type="ECO:0000256" key="1">
    <source>
        <dbReference type="ARBA" id="ARBA00004496"/>
    </source>
</evidence>
<dbReference type="InterPro" id="IPR011990">
    <property type="entry name" value="TPR-like_helical_dom_sf"/>
</dbReference>
<evidence type="ECO:0000256" key="14">
    <source>
        <dbReference type="PROSITE-ProRule" id="PRU10141"/>
    </source>
</evidence>
<dbReference type="FunFam" id="3.30.200.20:FF:000558">
    <property type="entry name" value="Receptor-like cytosolic serine/threonine-protein kinase RBK1"/>
    <property type="match status" value="1"/>
</dbReference>
<gene>
    <name evidence="17" type="ORF">Sradi_0851600</name>
</gene>
<dbReference type="InterPro" id="IPR001245">
    <property type="entry name" value="Ser-Thr/Tyr_kinase_cat_dom"/>
</dbReference>
<sequence>MYVILGGETVEEVGTEILMDKGKEVSEEEEEAAVNETQETEPVNDVENKTTESVSCGTEDESSPRGVLEVPVPGSDSDQSSMDDRTSTLAAERGIALDMNYGAVHLKKLFGQIKRRSAMSITSIPIIGYDISKKAFKRKLGRNNSSEESIDCDEIVVPKPSWRNFSYAELKQATDNFSSDKLIGKGGHAEVYKGFLPDGHVVAVKKITKAEKKNEDRVGDFLAELGIIAHIDHPNTAKLIGFSSDGGLHLVLQFSPHGSLGTVLHGSEESLDWNLRYKVALGIAEGLKYLHCDCQRRIIHRDITASNILLSEDYDAQISDFGLAKWLPEKWLHHVVSPIEGTFGYMAPEYFMHGIVHEKTDVFAFGVLLLELITGRRAVDSSQQSLVMWAKPLLEQNNIKEVADPRLGENYSVIEMKRAMFLQLHAYITCNMRPNMPRPRNHRRQSEIPIDSGNGEGCPGSIRHPDFHPLHLLRPPQPPQAGLLEAPIQNPAQQPGSPPLHPGCPVPLRARSTKTKSTAFNLAKSAVNEADKALALEPRDPAAHILKAMAQSLMGQKTSALKSLDTALSPPAVKMLSGREKGDALFKRAELQFGLNRRRRVDSAIEDLTEAVGLSPDNSRAFCLLGQCYEIKGLREEAKKAFEDALRIEPEFKEAQDGLGRLGS</sequence>
<feature type="compositionally biased region" description="Acidic residues" evidence="15">
    <location>
        <begin position="26"/>
        <end position="44"/>
    </location>
</feature>
<evidence type="ECO:0000256" key="3">
    <source>
        <dbReference type="ARBA" id="ARBA00022490"/>
    </source>
</evidence>
<dbReference type="PROSITE" id="PS00109">
    <property type="entry name" value="PROTEIN_KINASE_TYR"/>
    <property type="match status" value="1"/>
</dbReference>
<dbReference type="FunFam" id="1.10.510.10:FF:000335">
    <property type="entry name" value="receptor-like cytosolic serine/threonine-protein kinase RBK2"/>
    <property type="match status" value="1"/>
</dbReference>
<keyword evidence="4" id="KW-0723">Serine/threonine-protein kinase</keyword>
<dbReference type="InterPro" id="IPR008266">
    <property type="entry name" value="Tyr_kinase_AS"/>
</dbReference>
<dbReference type="PROSITE" id="PS50005">
    <property type="entry name" value="TPR"/>
    <property type="match status" value="1"/>
</dbReference>
<evidence type="ECO:0000259" key="16">
    <source>
        <dbReference type="PROSITE" id="PS50011"/>
    </source>
</evidence>
<organism evidence="17">
    <name type="scientific">Sesamum radiatum</name>
    <name type="common">Black benniseed</name>
    <dbReference type="NCBI Taxonomy" id="300843"/>
    <lineage>
        <taxon>Eukaryota</taxon>
        <taxon>Viridiplantae</taxon>
        <taxon>Streptophyta</taxon>
        <taxon>Embryophyta</taxon>
        <taxon>Tracheophyta</taxon>
        <taxon>Spermatophyta</taxon>
        <taxon>Magnoliopsida</taxon>
        <taxon>eudicotyledons</taxon>
        <taxon>Gunneridae</taxon>
        <taxon>Pentapetalae</taxon>
        <taxon>asterids</taxon>
        <taxon>lamiids</taxon>
        <taxon>Lamiales</taxon>
        <taxon>Pedaliaceae</taxon>
        <taxon>Sesamum</taxon>
    </lineage>
</organism>
<dbReference type="EMBL" id="JACGWJ010000004">
    <property type="protein sequence ID" value="KAL0423168.1"/>
    <property type="molecule type" value="Genomic_DNA"/>
</dbReference>
<evidence type="ECO:0000256" key="13">
    <source>
        <dbReference type="PROSITE-ProRule" id="PRU00339"/>
    </source>
</evidence>
<comment type="catalytic activity">
    <reaction evidence="10">
        <text>L-threonyl-[protein] + ATP = O-phospho-L-threonyl-[protein] + ADP + H(+)</text>
        <dbReference type="Rhea" id="RHEA:46608"/>
        <dbReference type="Rhea" id="RHEA-COMP:11060"/>
        <dbReference type="Rhea" id="RHEA-COMP:11605"/>
        <dbReference type="ChEBI" id="CHEBI:15378"/>
        <dbReference type="ChEBI" id="CHEBI:30013"/>
        <dbReference type="ChEBI" id="CHEBI:30616"/>
        <dbReference type="ChEBI" id="CHEBI:61977"/>
        <dbReference type="ChEBI" id="CHEBI:456216"/>
        <dbReference type="EC" id="2.7.11.1"/>
    </reaction>
</comment>
<dbReference type="AlphaFoldDB" id="A0AAW2V2K9"/>
<comment type="subcellular location">
    <subcellularLocation>
        <location evidence="1">Cytoplasm</location>
    </subcellularLocation>
</comment>
<dbReference type="PANTHER" id="PTHR47987">
    <property type="entry name" value="OS08G0249100 PROTEIN"/>
    <property type="match status" value="1"/>
</dbReference>
<keyword evidence="17" id="KW-0675">Receptor</keyword>
<dbReference type="PROSITE" id="PS50011">
    <property type="entry name" value="PROTEIN_KINASE_DOM"/>
    <property type="match status" value="1"/>
</dbReference>
<comment type="caution">
    <text evidence="17">The sequence shown here is derived from an EMBL/GenBank/DDBJ whole genome shotgun (WGS) entry which is preliminary data.</text>
</comment>
<keyword evidence="6" id="KW-0808">Transferase</keyword>
<dbReference type="GO" id="GO:0051020">
    <property type="term" value="F:GTPase binding"/>
    <property type="evidence" value="ECO:0007669"/>
    <property type="project" value="UniProtKB-ARBA"/>
</dbReference>
<dbReference type="PROSITE" id="PS00107">
    <property type="entry name" value="PROTEIN_KINASE_ATP"/>
    <property type="match status" value="1"/>
</dbReference>
<feature type="region of interest" description="Disordered" evidence="15">
    <location>
        <begin position="458"/>
        <end position="506"/>
    </location>
</feature>
<evidence type="ECO:0000256" key="5">
    <source>
        <dbReference type="ARBA" id="ARBA00022553"/>
    </source>
</evidence>
<keyword evidence="13" id="KW-0802">TPR repeat</keyword>
<feature type="repeat" description="TPR" evidence="13">
    <location>
        <begin position="619"/>
        <end position="652"/>
    </location>
</feature>
<dbReference type="Gene3D" id="3.30.200.20">
    <property type="entry name" value="Phosphorylase Kinase, domain 1"/>
    <property type="match status" value="1"/>
</dbReference>
<keyword evidence="8 17" id="KW-0418">Kinase</keyword>